<dbReference type="Proteomes" id="UP000271974">
    <property type="component" value="Unassembled WGS sequence"/>
</dbReference>
<keyword evidence="5" id="KW-0282">Flagellum</keyword>
<evidence type="ECO:0000256" key="9">
    <source>
        <dbReference type="SAM" id="MobiDB-lite"/>
    </source>
</evidence>
<evidence type="ECO:0008006" key="12">
    <source>
        <dbReference type="Google" id="ProtNLM"/>
    </source>
</evidence>
<keyword evidence="3" id="KW-0963">Cytoplasm</keyword>
<feature type="compositionally biased region" description="Polar residues" evidence="9">
    <location>
        <begin position="752"/>
        <end position="767"/>
    </location>
</feature>
<dbReference type="PANTHER" id="PTHR46613:SF1">
    <property type="entry name" value="RADIAL SPOKE HEAD 10 HOMOLOG B-RELATED"/>
    <property type="match status" value="1"/>
</dbReference>
<sequence>MATKERKKADKRSGKKSEENVNENKLETPMTDSVDTPSEEVLCAEVIDKTPAIPTPEPTYDEPALSELIVERFEGEKVKGLYDGEGESYFTGGHHYKGMFSEGCMHGRGRYTWADGLIYEGDFVRNQVTGKGTYTWKDGSSYIGDVLLGKRHGFGTFRTGNGIISYTGDWYMGKRHGKGRMDFDPEGKSYFEGDWVNGIKHGWGTRQYPSGNIYHGMWFNNVRHGEGTMKWLDRDQVYAGQWENGIQHGMGQHIWLLRRVHHSQYPLRNMYDGELVNGLRHGQGVFYYANGAKYEGLWKDNMKHGKGKFTFKNGRIYEGLFEKDHIVEYPDFTMDGTTSPDMTQIRTRTPLPTDNMSVHSNESKNTTSPSFQLEINTLLTTLSAYDIEHEVNQVLYSITRHVTALRRIYTFYSTLGYEESPDNTFIMNKLQFWRFLKDIRLHHDRYTLTDMDRVIGQNYQKSKFELHNPYEKILQRQFVNYMVILGHLLYKEDHKKLGGNTPLLEYCFSRLMTEKVLRHACLVKSPIYVETRRATNALVHMDQAYEIYQGISTPRKRLPKEPTLKMRDFLFLLKDLNLINQDLTASAAIGVMSSDNPAVADGEGAFNLELEMTFLEFFEALVGCAEVFVTESVVKDPNTPRPSTVLTHDQSMYSVPASPSRMTSQGNVEEAEGSVRQTTPYVSGAGSPTGRATPERNMSSVAMTNKTGGDESNKALAEAPSGNVEGPMAVKSSHHGSARHDLPGGEMHKSASFVSGRTNPNSDENQPLMRSSVSLIGPDGQLMDTEEALDAEMAGGQGDEEDLDLIDEATRKFNFWTHQIHIFFVGKFFPGAEKHIRTRKAAESRRLQEAKKRAAMAAIEAAQAECNAAEEKCALREAGAEGEDGEPEGDDDERTDLQVEE</sequence>
<feature type="region of interest" description="Disordered" evidence="9">
    <location>
        <begin position="1"/>
        <end position="37"/>
    </location>
</feature>
<evidence type="ECO:0000256" key="8">
    <source>
        <dbReference type="ARBA" id="ARBA00023273"/>
    </source>
</evidence>
<dbReference type="GO" id="GO:0031514">
    <property type="term" value="C:motile cilium"/>
    <property type="evidence" value="ECO:0007669"/>
    <property type="project" value="UniProtKB-SubCell"/>
</dbReference>
<feature type="region of interest" description="Disordered" evidence="9">
    <location>
        <begin position="349"/>
        <end position="368"/>
    </location>
</feature>
<comment type="caution">
    <text evidence="10">The sequence shown here is derived from an EMBL/GenBank/DDBJ whole genome shotgun (WGS) entry which is preliminary data.</text>
</comment>
<keyword evidence="6" id="KW-0969">Cilium</keyword>
<protein>
    <recommendedName>
        <fullName evidence="12">Radial spoke head 10 homolog B2</fullName>
    </recommendedName>
</protein>
<evidence type="ECO:0000256" key="3">
    <source>
        <dbReference type="ARBA" id="ARBA00022490"/>
    </source>
</evidence>
<evidence type="ECO:0000313" key="11">
    <source>
        <dbReference type="Proteomes" id="UP000271974"/>
    </source>
</evidence>
<feature type="compositionally biased region" description="Polar residues" evidence="9">
    <location>
        <begin position="641"/>
        <end position="653"/>
    </location>
</feature>
<feature type="compositionally biased region" description="Polar residues" evidence="9">
    <location>
        <begin position="696"/>
        <end position="707"/>
    </location>
</feature>
<dbReference type="AlphaFoldDB" id="A0A3S1A0I0"/>
<gene>
    <name evidence="10" type="ORF">EGW08_012637</name>
</gene>
<dbReference type="InterPro" id="IPR003409">
    <property type="entry name" value="MORN"/>
</dbReference>
<evidence type="ECO:0000256" key="5">
    <source>
        <dbReference type="ARBA" id="ARBA00022846"/>
    </source>
</evidence>
<evidence type="ECO:0000256" key="4">
    <source>
        <dbReference type="ARBA" id="ARBA00022737"/>
    </source>
</evidence>
<dbReference type="EMBL" id="RQTK01000441">
    <property type="protein sequence ID" value="RUS79589.1"/>
    <property type="molecule type" value="Genomic_DNA"/>
</dbReference>
<evidence type="ECO:0000256" key="7">
    <source>
        <dbReference type="ARBA" id="ARBA00023212"/>
    </source>
</evidence>
<comment type="subcellular location">
    <subcellularLocation>
        <location evidence="1">Cell projection</location>
        <location evidence="1">Cilium</location>
        <location evidence="1">Flagellum</location>
    </subcellularLocation>
    <subcellularLocation>
        <location evidence="2">Cytoplasm</location>
        <location evidence="2">Cytoskeleton</location>
        <location evidence="2">Cilium axoneme</location>
    </subcellularLocation>
</comment>
<name>A0A3S1A0I0_ELYCH</name>
<evidence type="ECO:0000256" key="2">
    <source>
        <dbReference type="ARBA" id="ARBA00004430"/>
    </source>
</evidence>
<feature type="region of interest" description="Disordered" evidence="9">
    <location>
        <begin position="875"/>
        <end position="901"/>
    </location>
</feature>
<feature type="compositionally biased region" description="Basic and acidic residues" evidence="9">
    <location>
        <begin position="738"/>
        <end position="749"/>
    </location>
</feature>
<dbReference type="PANTHER" id="PTHR46613">
    <property type="entry name" value="RADIAL SPOKE HEAD 10 HOMOLOG B-RELATED"/>
    <property type="match status" value="1"/>
</dbReference>
<dbReference type="STRING" id="188477.A0A3S1A0I0"/>
<organism evidence="10 11">
    <name type="scientific">Elysia chlorotica</name>
    <name type="common">Eastern emerald elysia</name>
    <name type="synonym">Sea slug</name>
    <dbReference type="NCBI Taxonomy" id="188477"/>
    <lineage>
        <taxon>Eukaryota</taxon>
        <taxon>Metazoa</taxon>
        <taxon>Spiralia</taxon>
        <taxon>Lophotrochozoa</taxon>
        <taxon>Mollusca</taxon>
        <taxon>Gastropoda</taxon>
        <taxon>Heterobranchia</taxon>
        <taxon>Euthyneura</taxon>
        <taxon>Panpulmonata</taxon>
        <taxon>Sacoglossa</taxon>
        <taxon>Placobranchoidea</taxon>
        <taxon>Plakobranchidae</taxon>
        <taxon>Elysia</taxon>
    </lineage>
</organism>
<feature type="compositionally biased region" description="Acidic residues" evidence="9">
    <location>
        <begin position="880"/>
        <end position="901"/>
    </location>
</feature>
<reference evidence="10 11" key="1">
    <citation type="submission" date="2019-01" db="EMBL/GenBank/DDBJ databases">
        <title>A draft genome assembly of the solar-powered sea slug Elysia chlorotica.</title>
        <authorList>
            <person name="Cai H."/>
            <person name="Li Q."/>
            <person name="Fang X."/>
            <person name="Li J."/>
            <person name="Curtis N.E."/>
            <person name="Altenburger A."/>
            <person name="Shibata T."/>
            <person name="Feng M."/>
            <person name="Maeda T."/>
            <person name="Schwartz J.A."/>
            <person name="Shigenobu S."/>
            <person name="Lundholm N."/>
            <person name="Nishiyama T."/>
            <person name="Yang H."/>
            <person name="Hasebe M."/>
            <person name="Li S."/>
            <person name="Pierce S.K."/>
            <person name="Wang J."/>
        </authorList>
    </citation>
    <scope>NUCLEOTIDE SEQUENCE [LARGE SCALE GENOMIC DNA]</scope>
    <source>
        <strain evidence="10">EC2010</strain>
        <tissue evidence="10">Whole organism of an adult</tissue>
    </source>
</reference>
<proteinExistence type="predicted"/>
<dbReference type="OrthoDB" id="294378at2759"/>
<evidence type="ECO:0000256" key="6">
    <source>
        <dbReference type="ARBA" id="ARBA00023069"/>
    </source>
</evidence>
<dbReference type="Pfam" id="PF02493">
    <property type="entry name" value="MORN"/>
    <property type="match status" value="9"/>
</dbReference>
<dbReference type="GO" id="GO:0005930">
    <property type="term" value="C:axoneme"/>
    <property type="evidence" value="ECO:0007669"/>
    <property type="project" value="UniProtKB-SubCell"/>
</dbReference>
<evidence type="ECO:0000313" key="10">
    <source>
        <dbReference type="EMBL" id="RUS79589.1"/>
    </source>
</evidence>
<dbReference type="SMART" id="SM00698">
    <property type="entry name" value="MORN"/>
    <property type="match status" value="9"/>
</dbReference>
<accession>A0A3S1A0I0</accession>
<dbReference type="SUPFAM" id="SSF82185">
    <property type="entry name" value="Histone H3 K4-specific methyltransferase SET7/9 N-terminal domain"/>
    <property type="match status" value="3"/>
</dbReference>
<feature type="compositionally biased region" description="Basic and acidic residues" evidence="9">
    <location>
        <begin position="7"/>
        <end position="26"/>
    </location>
</feature>
<keyword evidence="11" id="KW-1185">Reference proteome</keyword>
<keyword evidence="4" id="KW-0677">Repeat</keyword>
<keyword evidence="8" id="KW-0966">Cell projection</keyword>
<dbReference type="Gene3D" id="2.20.110.10">
    <property type="entry name" value="Histone H3 K4-specific methyltransferase SET7/9 N-terminal domain"/>
    <property type="match status" value="4"/>
</dbReference>
<evidence type="ECO:0000256" key="1">
    <source>
        <dbReference type="ARBA" id="ARBA00004230"/>
    </source>
</evidence>
<keyword evidence="7" id="KW-0206">Cytoskeleton</keyword>
<feature type="region of interest" description="Disordered" evidence="9">
    <location>
        <begin position="636"/>
        <end position="767"/>
    </location>
</feature>